<dbReference type="EMBL" id="MLCO01000232">
    <property type="protein sequence ID" value="ONG49023.1"/>
    <property type="molecule type" value="Genomic_DNA"/>
</dbReference>
<dbReference type="AlphaFoldDB" id="A0A1V2GXJ9"/>
<dbReference type="OrthoDB" id="7159357at2"/>
<dbReference type="Pfam" id="PF13717">
    <property type="entry name" value="Zn_ribbon_4"/>
    <property type="match status" value="1"/>
</dbReference>
<feature type="transmembrane region" description="Helical" evidence="1">
    <location>
        <begin position="96"/>
        <end position="116"/>
    </location>
</feature>
<name>A0A1V2GXJ9_9PROT</name>
<evidence type="ECO:0000259" key="2">
    <source>
        <dbReference type="Pfam" id="PF13717"/>
    </source>
</evidence>
<sequence length="139" mass="14640">MRIECPDCAAAYDVPEALVALGREVRCVRCAHAWVPRPAAAPVATAAGVPAEASMEAEGLPLRTEAPRLPPASARVEEHLPAVIPPPPRRSRAPVVLAWIASLLAVGGAGFALWHYRLDVVSAWPPSARLFGWISGLAG</sequence>
<dbReference type="NCBIfam" id="TIGR02098">
    <property type="entry name" value="MJ0042_CXXC"/>
    <property type="match status" value="1"/>
</dbReference>
<organism evidence="3 4">
    <name type="scientific">Teichococcus deserti</name>
    <dbReference type="NCBI Taxonomy" id="1817963"/>
    <lineage>
        <taxon>Bacteria</taxon>
        <taxon>Pseudomonadati</taxon>
        <taxon>Pseudomonadota</taxon>
        <taxon>Alphaproteobacteria</taxon>
        <taxon>Acetobacterales</taxon>
        <taxon>Roseomonadaceae</taxon>
        <taxon>Roseomonas</taxon>
    </lineage>
</organism>
<comment type="caution">
    <text evidence="3">The sequence shown here is derived from an EMBL/GenBank/DDBJ whole genome shotgun (WGS) entry which is preliminary data.</text>
</comment>
<evidence type="ECO:0000313" key="4">
    <source>
        <dbReference type="Proteomes" id="UP000188879"/>
    </source>
</evidence>
<evidence type="ECO:0000313" key="3">
    <source>
        <dbReference type="EMBL" id="ONG49023.1"/>
    </source>
</evidence>
<keyword evidence="4" id="KW-1185">Reference proteome</keyword>
<dbReference type="RefSeq" id="WP_076959295.1">
    <property type="nucleotide sequence ID" value="NZ_MLCO01000232.1"/>
</dbReference>
<protein>
    <recommendedName>
        <fullName evidence="2">Zinc finger/thioredoxin putative domain-containing protein</fullName>
    </recommendedName>
</protein>
<accession>A0A1V2GXJ9</accession>
<feature type="domain" description="Zinc finger/thioredoxin putative" evidence="2">
    <location>
        <begin position="1"/>
        <end position="34"/>
    </location>
</feature>
<keyword evidence="1" id="KW-0472">Membrane</keyword>
<dbReference type="InterPro" id="IPR011723">
    <property type="entry name" value="Znf/thioredoxin_put"/>
</dbReference>
<dbReference type="Proteomes" id="UP000188879">
    <property type="component" value="Unassembled WGS sequence"/>
</dbReference>
<proteinExistence type="predicted"/>
<evidence type="ECO:0000256" key="1">
    <source>
        <dbReference type="SAM" id="Phobius"/>
    </source>
</evidence>
<keyword evidence="1" id="KW-1133">Transmembrane helix</keyword>
<reference evidence="3 4" key="1">
    <citation type="submission" date="2016-10" db="EMBL/GenBank/DDBJ databases">
        <title>Draft Genome sequence of Roseomonas sp. strain M3.</title>
        <authorList>
            <person name="Subhash Y."/>
            <person name="Lee S."/>
        </authorList>
    </citation>
    <scope>NUCLEOTIDE SEQUENCE [LARGE SCALE GENOMIC DNA]</scope>
    <source>
        <strain evidence="3 4">M3</strain>
    </source>
</reference>
<gene>
    <name evidence="3" type="ORF">BKE38_21240</name>
</gene>
<keyword evidence="1" id="KW-0812">Transmembrane</keyword>